<sequence>MFKKLTVLFFSTAILLYIFSCDFSDTILEGKYIQPVIVDNSIEWIAVPGVHVYLVPADFVESAHFLQNTSSADEDWIDDAINYSIADTITDDQGQFYIFDIPGGPYDLFYNYPDGYCNHPEHNSMYLNQGKGLNIGTGKLNEIDCTLHPVGPNGEDKIVHIELDGTYISFTIGETVTLHLAERSGDVYTPTEQLSEITAADEKDIYFYCNPGLEDNSENYNLFYVLSFNGTEFGFEMDYGEDRKSYGFYKYLYGGDL</sequence>
<keyword evidence="2" id="KW-1185">Reference proteome</keyword>
<evidence type="ECO:0000313" key="1">
    <source>
        <dbReference type="EMBL" id="MBB6480740.1"/>
    </source>
</evidence>
<accession>A0A841RCM2</accession>
<comment type="caution">
    <text evidence="1">The sequence shown here is derived from an EMBL/GenBank/DDBJ whole genome shotgun (WGS) entry which is preliminary data.</text>
</comment>
<evidence type="ECO:0000313" key="2">
    <source>
        <dbReference type="Proteomes" id="UP000587760"/>
    </source>
</evidence>
<organism evidence="1 2">
    <name type="scientific">Spirochaeta isovalerica</name>
    <dbReference type="NCBI Taxonomy" id="150"/>
    <lineage>
        <taxon>Bacteria</taxon>
        <taxon>Pseudomonadati</taxon>
        <taxon>Spirochaetota</taxon>
        <taxon>Spirochaetia</taxon>
        <taxon>Spirochaetales</taxon>
        <taxon>Spirochaetaceae</taxon>
        <taxon>Spirochaeta</taxon>
    </lineage>
</organism>
<dbReference type="RefSeq" id="WP_184747001.1">
    <property type="nucleotide sequence ID" value="NZ_JACHGJ010000004.1"/>
</dbReference>
<protein>
    <submittedName>
        <fullName evidence="1">Uncharacterized protein</fullName>
    </submittedName>
</protein>
<dbReference type="AlphaFoldDB" id="A0A841RCM2"/>
<reference evidence="1 2" key="1">
    <citation type="submission" date="2020-08" db="EMBL/GenBank/DDBJ databases">
        <title>Genomic Encyclopedia of Type Strains, Phase IV (KMG-IV): sequencing the most valuable type-strain genomes for metagenomic binning, comparative biology and taxonomic classification.</title>
        <authorList>
            <person name="Goeker M."/>
        </authorList>
    </citation>
    <scope>NUCLEOTIDE SEQUENCE [LARGE SCALE GENOMIC DNA]</scope>
    <source>
        <strain evidence="1 2">DSM 2461</strain>
    </source>
</reference>
<proteinExistence type="predicted"/>
<dbReference type="EMBL" id="JACHGJ010000004">
    <property type="protein sequence ID" value="MBB6480740.1"/>
    <property type="molecule type" value="Genomic_DNA"/>
</dbReference>
<dbReference type="Proteomes" id="UP000587760">
    <property type="component" value="Unassembled WGS sequence"/>
</dbReference>
<name>A0A841RCM2_9SPIO</name>
<gene>
    <name evidence="1" type="ORF">HNR50_002413</name>
</gene>